<accession>A0A8J5ENL7</accession>
<organism evidence="1 2">
    <name type="scientific">Zingiber officinale</name>
    <name type="common">Ginger</name>
    <name type="synonym">Amomum zingiber</name>
    <dbReference type="NCBI Taxonomy" id="94328"/>
    <lineage>
        <taxon>Eukaryota</taxon>
        <taxon>Viridiplantae</taxon>
        <taxon>Streptophyta</taxon>
        <taxon>Embryophyta</taxon>
        <taxon>Tracheophyta</taxon>
        <taxon>Spermatophyta</taxon>
        <taxon>Magnoliopsida</taxon>
        <taxon>Liliopsida</taxon>
        <taxon>Zingiberales</taxon>
        <taxon>Zingiberaceae</taxon>
        <taxon>Zingiber</taxon>
    </lineage>
</organism>
<gene>
    <name evidence="1" type="ORF">ZIOFF_074341</name>
</gene>
<proteinExistence type="predicted"/>
<comment type="caution">
    <text evidence="1">The sequence shown here is derived from an EMBL/GenBank/DDBJ whole genome shotgun (WGS) entry which is preliminary data.</text>
</comment>
<dbReference type="EMBL" id="JACMSC010000023">
    <property type="protein sequence ID" value="KAG6467821.1"/>
    <property type="molecule type" value="Genomic_DNA"/>
</dbReference>
<keyword evidence="2" id="KW-1185">Reference proteome</keyword>
<evidence type="ECO:0000313" key="1">
    <source>
        <dbReference type="EMBL" id="KAG6467821.1"/>
    </source>
</evidence>
<dbReference type="Proteomes" id="UP000734854">
    <property type="component" value="Unassembled WGS sequence"/>
</dbReference>
<evidence type="ECO:0000313" key="2">
    <source>
        <dbReference type="Proteomes" id="UP000734854"/>
    </source>
</evidence>
<keyword evidence="1" id="KW-0496">Mitochondrion</keyword>
<protein>
    <submittedName>
        <fullName evidence="1">Uncharacterized protein</fullName>
    </submittedName>
</protein>
<sequence length="760" mass="85081">MGCRSCSIHGWAIEVFWSEGRLIIALWRRNIYAAASGVPYDLLRGQPECPPSEVFCLNLSPLRLDETQDPVNLRTQRIPPTTLSLEAEANLEVRAVATTWYEMPSSTGLAVLKLIKEECSRVLKIRGSSRQESWTAPKALLSKSSLLLLLLLLGTRPIGTHFNGEDQESAFPCISTREQDHEAMPFKEGLSTLLCAFYDLQEMGKVNKLYKADLQLSLRSFPICVVEDKIKNLVGENSVYKLVSSFLNLPIIDYYGYNCKDLMFFSGIPSVGEISKVLLKKTLRGTFDREFSKRFPGIAFFRFHYEVYIFTTENEKVIFDDKALYKLLGELCMLGKIVSIGPGDEPLPSSSNKLLFVDSDSKVEKQKERGWKAGLRSAKERLNGWHRSQRLRIDEEGACDVKKERDRTGIACLASSGSSLARTAGTEEKDRARSRVQRCVAKTHQRKVLSGTVTERRGAMLDPAKSNIKGLRRGQTKQLTQKEVAFDDIGHLCSELLLLQSFCSRILMKLRGNWHDYGALRPNFHLPNLSPSNSNPIIGKWKTTESINMTIPAMALGYIIWLGKQLRCGETLPNLKVQRIKLLFSSSNTADGFLGDYRLTKALSNSSVILPSGLWGVYSTHPHCSSKCATPYEDLLPFCPLSVHAVLKAEEERCSSRSFPVHSLYISDTEGRTRWEGSYPSLYPADHSAGILHSRLRLTAARGCSCRYVSLSGSLAPPVIFFYDMLLSSPYSICHLVISASLRVRKKKGRTSFSDPAIAL</sequence>
<dbReference type="AlphaFoldDB" id="A0A8J5ENL7"/>
<name>A0A8J5ENL7_ZINOF</name>
<reference evidence="1 2" key="1">
    <citation type="submission" date="2020-08" db="EMBL/GenBank/DDBJ databases">
        <title>Plant Genome Project.</title>
        <authorList>
            <person name="Zhang R.-G."/>
        </authorList>
    </citation>
    <scope>NUCLEOTIDE SEQUENCE [LARGE SCALE GENOMIC DNA]</scope>
    <source>
        <tissue evidence="1">Rhizome</tissue>
    </source>
</reference>
<geneLocation type="mitochondrion" evidence="1"/>